<feature type="chain" id="PRO_5038406048" description="Putative beta-lactamase-inhibitor-like PepSY-like domain-containing protein" evidence="1">
    <location>
        <begin position="24"/>
        <end position="150"/>
    </location>
</feature>
<reference evidence="3" key="1">
    <citation type="submission" date="2020-07" db="EMBL/GenBank/DDBJ databases">
        <title>Huge and variable diversity of episymbiotic CPR bacteria and DPANN archaea in groundwater ecosystems.</title>
        <authorList>
            <person name="He C.Y."/>
            <person name="Keren R."/>
            <person name="Whittaker M."/>
            <person name="Farag I.F."/>
            <person name="Doudna J."/>
            <person name="Cate J.H.D."/>
            <person name="Banfield J.F."/>
        </authorList>
    </citation>
    <scope>NUCLEOTIDE SEQUENCE</scope>
    <source>
        <strain evidence="3">NC_groundwater_928_Pr1_S-0.2um_72_17</strain>
    </source>
</reference>
<dbReference type="Gene3D" id="3.10.450.360">
    <property type="match status" value="1"/>
</dbReference>
<dbReference type="Proteomes" id="UP000807850">
    <property type="component" value="Unassembled WGS sequence"/>
</dbReference>
<dbReference type="AlphaFoldDB" id="A0A9D6QK25"/>
<proteinExistence type="predicted"/>
<evidence type="ECO:0000313" key="4">
    <source>
        <dbReference type="Proteomes" id="UP000807850"/>
    </source>
</evidence>
<organism evidence="3 4">
    <name type="scientific">Eiseniibacteriota bacterium</name>
    <dbReference type="NCBI Taxonomy" id="2212470"/>
    <lineage>
        <taxon>Bacteria</taxon>
        <taxon>Candidatus Eiseniibacteriota</taxon>
    </lineage>
</organism>
<feature type="domain" description="Putative beta-lactamase-inhibitor-like PepSY-like" evidence="2">
    <location>
        <begin position="62"/>
        <end position="147"/>
    </location>
</feature>
<dbReference type="EMBL" id="JACQAY010000182">
    <property type="protein sequence ID" value="MBI3539766.1"/>
    <property type="molecule type" value="Genomic_DNA"/>
</dbReference>
<evidence type="ECO:0000313" key="3">
    <source>
        <dbReference type="EMBL" id="MBI3539766.1"/>
    </source>
</evidence>
<comment type="caution">
    <text evidence="3">The sequence shown here is derived from an EMBL/GenBank/DDBJ whole genome shotgun (WGS) entry which is preliminary data.</text>
</comment>
<protein>
    <recommendedName>
        <fullName evidence="2">Putative beta-lactamase-inhibitor-like PepSY-like domain-containing protein</fullName>
    </recommendedName>
</protein>
<dbReference type="Pfam" id="PF11396">
    <property type="entry name" value="PepSY_like"/>
    <property type="match status" value="1"/>
</dbReference>
<dbReference type="SUPFAM" id="SSF160574">
    <property type="entry name" value="BT0923-like"/>
    <property type="match status" value="1"/>
</dbReference>
<evidence type="ECO:0000259" key="2">
    <source>
        <dbReference type="Pfam" id="PF11396"/>
    </source>
</evidence>
<accession>A0A9D6QK25</accession>
<keyword evidence="1" id="KW-0732">Signal</keyword>
<gene>
    <name evidence="3" type="ORF">HY076_05795</name>
</gene>
<evidence type="ECO:0000256" key="1">
    <source>
        <dbReference type="SAM" id="SignalP"/>
    </source>
</evidence>
<feature type="signal peptide" evidence="1">
    <location>
        <begin position="1"/>
        <end position="23"/>
    </location>
</feature>
<sequence>MRVMFGATSVLAAALCVAAAANAEQTITRAHVPRAVLAAFAKQWPNAKVRGYSREVEKGETTYEVESREGDVKRDVSFAADGSVSVVEETMPASALPAGAQSVLAGLKPAAKVGAVEKVTRGATVEYEVHVRQGAKAKEIVFDLEGKRTK</sequence>
<name>A0A9D6QK25_UNCEI</name>
<dbReference type="InterPro" id="IPR021533">
    <property type="entry name" value="PepSY-like"/>
</dbReference>